<sequence>MMTAICFFPFFFLSFIGFPSTTWHRQELGAWSLGGQSVFLLFPLSLSFVLAKWPVALLGLEKVRTYVLDEGGRSRLIAICGYVLLTDLEGHEQSVLGPGSCGGVGGRIPENCGRK</sequence>
<feature type="transmembrane region" description="Helical" evidence="1">
    <location>
        <begin position="29"/>
        <end position="51"/>
    </location>
</feature>
<dbReference type="Proteomes" id="UP001174934">
    <property type="component" value="Unassembled WGS sequence"/>
</dbReference>
<name>A0AA39XN42_9PEZI</name>
<protein>
    <submittedName>
        <fullName evidence="2">Uncharacterized protein</fullName>
    </submittedName>
</protein>
<keyword evidence="1" id="KW-0812">Transmembrane</keyword>
<dbReference type="AlphaFoldDB" id="A0AA39XN42"/>
<evidence type="ECO:0000313" key="3">
    <source>
        <dbReference type="Proteomes" id="UP001174934"/>
    </source>
</evidence>
<keyword evidence="1" id="KW-1133">Transmembrane helix</keyword>
<comment type="caution">
    <text evidence="2">The sequence shown here is derived from an EMBL/GenBank/DDBJ whole genome shotgun (WGS) entry which is preliminary data.</text>
</comment>
<proteinExistence type="predicted"/>
<keyword evidence="3" id="KW-1185">Reference proteome</keyword>
<evidence type="ECO:0000313" key="2">
    <source>
        <dbReference type="EMBL" id="KAK0636969.1"/>
    </source>
</evidence>
<accession>A0AA39XN42</accession>
<gene>
    <name evidence="2" type="ORF">B0T17DRAFT_596357</name>
</gene>
<evidence type="ECO:0000256" key="1">
    <source>
        <dbReference type="SAM" id="Phobius"/>
    </source>
</evidence>
<organism evidence="2 3">
    <name type="scientific">Bombardia bombarda</name>
    <dbReference type="NCBI Taxonomy" id="252184"/>
    <lineage>
        <taxon>Eukaryota</taxon>
        <taxon>Fungi</taxon>
        <taxon>Dikarya</taxon>
        <taxon>Ascomycota</taxon>
        <taxon>Pezizomycotina</taxon>
        <taxon>Sordariomycetes</taxon>
        <taxon>Sordariomycetidae</taxon>
        <taxon>Sordariales</taxon>
        <taxon>Lasiosphaeriaceae</taxon>
        <taxon>Bombardia</taxon>
    </lineage>
</organism>
<reference evidence="2" key="1">
    <citation type="submission" date="2023-06" db="EMBL/GenBank/DDBJ databases">
        <title>Genome-scale phylogeny and comparative genomics of the fungal order Sordariales.</title>
        <authorList>
            <consortium name="Lawrence Berkeley National Laboratory"/>
            <person name="Hensen N."/>
            <person name="Bonometti L."/>
            <person name="Westerberg I."/>
            <person name="Brannstrom I.O."/>
            <person name="Guillou S."/>
            <person name="Cros-Aarteil S."/>
            <person name="Calhoun S."/>
            <person name="Haridas S."/>
            <person name="Kuo A."/>
            <person name="Mondo S."/>
            <person name="Pangilinan J."/>
            <person name="Riley R."/>
            <person name="LaButti K."/>
            <person name="Andreopoulos B."/>
            <person name="Lipzen A."/>
            <person name="Chen C."/>
            <person name="Yanf M."/>
            <person name="Daum C."/>
            <person name="Ng V."/>
            <person name="Clum A."/>
            <person name="Steindorff A."/>
            <person name="Ohm R."/>
            <person name="Martin F."/>
            <person name="Silar P."/>
            <person name="Natvig D."/>
            <person name="Lalanne C."/>
            <person name="Gautier V."/>
            <person name="Ament-velasquez S.L."/>
            <person name="Kruys A."/>
            <person name="Hutchinson M.I."/>
            <person name="Powell A.J."/>
            <person name="Barry K."/>
            <person name="Miller A.N."/>
            <person name="Grigoriev I.V."/>
            <person name="Debuchy R."/>
            <person name="Gladieux P."/>
            <person name="Thoren M.H."/>
            <person name="Johannesson H."/>
        </authorList>
    </citation>
    <scope>NUCLEOTIDE SEQUENCE</scope>
    <source>
        <strain evidence="2">SMH3391-2</strain>
    </source>
</reference>
<keyword evidence="1" id="KW-0472">Membrane</keyword>
<dbReference type="EMBL" id="JAULSR010000001">
    <property type="protein sequence ID" value="KAK0636969.1"/>
    <property type="molecule type" value="Genomic_DNA"/>
</dbReference>